<accession>A0A1H7BQJ8</accession>
<evidence type="ECO:0000313" key="1">
    <source>
        <dbReference type="EMBL" id="SEJ79728.1"/>
    </source>
</evidence>
<gene>
    <name evidence="1" type="ORF">SAMN05192553_11414</name>
</gene>
<dbReference type="AlphaFoldDB" id="A0A1H7BQJ8"/>
<dbReference type="Proteomes" id="UP000199403">
    <property type="component" value="Unassembled WGS sequence"/>
</dbReference>
<name>A0A1H7BQJ8_9BACT</name>
<protein>
    <submittedName>
        <fullName evidence="1">Uncharacterized protein</fullName>
    </submittedName>
</protein>
<organism evidence="1 2">
    <name type="scientific">Cyclobacterium xiamenense</name>
    <dbReference type="NCBI Taxonomy" id="1297121"/>
    <lineage>
        <taxon>Bacteria</taxon>
        <taxon>Pseudomonadati</taxon>
        <taxon>Bacteroidota</taxon>
        <taxon>Cytophagia</taxon>
        <taxon>Cytophagales</taxon>
        <taxon>Cyclobacteriaceae</taxon>
        <taxon>Cyclobacterium</taxon>
    </lineage>
</organism>
<reference evidence="2" key="1">
    <citation type="submission" date="2016-10" db="EMBL/GenBank/DDBJ databases">
        <authorList>
            <person name="Varghese N."/>
            <person name="Submissions S."/>
        </authorList>
    </citation>
    <scope>NUCLEOTIDE SEQUENCE [LARGE SCALE GENOMIC DNA]</scope>
    <source>
        <strain evidence="2">IBRC-M 10761</strain>
    </source>
</reference>
<proteinExistence type="predicted"/>
<dbReference type="STRING" id="1416801.SAMN05192553_11414"/>
<sequence length="75" mass="7810">MAACGAVAVMLVAGWQFGVSGTEAPFSEKDVALEKAIAGSNEYGGVCCSWNDSCPHPIGLKFADSIWVPNDDTCI</sequence>
<keyword evidence="2" id="KW-1185">Reference proteome</keyword>
<evidence type="ECO:0000313" key="2">
    <source>
        <dbReference type="Proteomes" id="UP000199403"/>
    </source>
</evidence>
<dbReference type="EMBL" id="FNZH01000014">
    <property type="protein sequence ID" value="SEJ79728.1"/>
    <property type="molecule type" value="Genomic_DNA"/>
</dbReference>